<dbReference type="PANTHER" id="PTHR24559">
    <property type="entry name" value="TRANSPOSON TY3-I GAG-POL POLYPROTEIN"/>
    <property type="match status" value="1"/>
</dbReference>
<keyword evidence="4" id="KW-0808">Transferase</keyword>
<evidence type="ECO:0000313" key="12">
    <source>
        <dbReference type="Proteomes" id="UP000694621"/>
    </source>
</evidence>
<keyword evidence="9" id="KW-0695">RNA-directed DNA polymerase</keyword>
<evidence type="ECO:0000256" key="6">
    <source>
        <dbReference type="ARBA" id="ARBA00022722"/>
    </source>
</evidence>
<evidence type="ECO:0000313" key="11">
    <source>
        <dbReference type="Ensembl" id="ENSAMXP00005003114.1"/>
    </source>
</evidence>
<dbReference type="EC" id="3.1.26.4" evidence="2"/>
<evidence type="ECO:0000256" key="2">
    <source>
        <dbReference type="ARBA" id="ARBA00012180"/>
    </source>
</evidence>
<dbReference type="PANTHER" id="PTHR24559:SF435">
    <property type="entry name" value="RIBONUCLEASE H"/>
    <property type="match status" value="1"/>
</dbReference>
<keyword evidence="3" id="KW-0645">Protease</keyword>
<accession>A0A8B9GTI5</accession>
<dbReference type="InterPro" id="IPR043128">
    <property type="entry name" value="Rev_trsase/Diguanyl_cyclase"/>
</dbReference>
<dbReference type="Gene3D" id="3.10.10.10">
    <property type="entry name" value="HIV Type 1 Reverse Transcriptase, subunit A, domain 1"/>
    <property type="match status" value="1"/>
</dbReference>
<dbReference type="GO" id="GO:0006508">
    <property type="term" value="P:proteolysis"/>
    <property type="evidence" value="ECO:0007669"/>
    <property type="project" value="UniProtKB-KW"/>
</dbReference>
<dbReference type="CDD" id="cd01647">
    <property type="entry name" value="RT_LTR"/>
    <property type="match status" value="1"/>
</dbReference>
<dbReference type="InterPro" id="IPR053134">
    <property type="entry name" value="RNA-dir_DNA_polymerase"/>
</dbReference>
<reference evidence="11" key="1">
    <citation type="submission" date="2025-08" db="UniProtKB">
        <authorList>
            <consortium name="Ensembl"/>
        </authorList>
    </citation>
    <scope>IDENTIFICATION</scope>
</reference>
<dbReference type="InterPro" id="IPR000477">
    <property type="entry name" value="RT_dom"/>
</dbReference>
<evidence type="ECO:0000256" key="8">
    <source>
        <dbReference type="ARBA" id="ARBA00022801"/>
    </source>
</evidence>
<evidence type="ECO:0000256" key="1">
    <source>
        <dbReference type="ARBA" id="ARBA00010879"/>
    </source>
</evidence>
<dbReference type="GO" id="GO:0003964">
    <property type="term" value="F:RNA-directed DNA polymerase activity"/>
    <property type="evidence" value="ECO:0007669"/>
    <property type="project" value="UniProtKB-KW"/>
</dbReference>
<comment type="similarity">
    <text evidence="1">Belongs to the beta type-B retroviral polymerase family. HERV class-II K(HML-2) pol subfamily.</text>
</comment>
<dbReference type="FunFam" id="3.10.10.10:FF:000007">
    <property type="entry name" value="Retrovirus-related Pol polyprotein from transposon 17.6-like Protein"/>
    <property type="match status" value="1"/>
</dbReference>
<keyword evidence="6" id="KW-0540">Nuclease</keyword>
<dbReference type="Ensembl" id="ENSAMXT00005003556.1">
    <property type="protein sequence ID" value="ENSAMXP00005003114.1"/>
    <property type="gene ID" value="ENSAMXG00005001952.1"/>
</dbReference>
<dbReference type="SUPFAM" id="SSF50630">
    <property type="entry name" value="Acid proteases"/>
    <property type="match status" value="1"/>
</dbReference>
<dbReference type="Gene3D" id="3.30.70.270">
    <property type="match status" value="1"/>
</dbReference>
<keyword evidence="7" id="KW-0255">Endonuclease</keyword>
<feature type="domain" description="Reverse transcriptase" evidence="10">
    <location>
        <begin position="382"/>
        <end position="561"/>
    </location>
</feature>
<protein>
    <recommendedName>
        <fullName evidence="2">ribonuclease H</fullName>
        <ecNumber evidence="2">3.1.26.4</ecNumber>
    </recommendedName>
</protein>
<evidence type="ECO:0000256" key="7">
    <source>
        <dbReference type="ARBA" id="ARBA00022759"/>
    </source>
</evidence>
<evidence type="ECO:0000256" key="9">
    <source>
        <dbReference type="ARBA" id="ARBA00022918"/>
    </source>
</evidence>
<dbReference type="GO" id="GO:0004523">
    <property type="term" value="F:RNA-DNA hybrid ribonuclease activity"/>
    <property type="evidence" value="ECO:0007669"/>
    <property type="project" value="UniProtKB-EC"/>
</dbReference>
<dbReference type="OMA" id="SECANIH"/>
<dbReference type="SUPFAM" id="SSF56672">
    <property type="entry name" value="DNA/RNA polymerases"/>
    <property type="match status" value="1"/>
</dbReference>
<evidence type="ECO:0000256" key="4">
    <source>
        <dbReference type="ARBA" id="ARBA00022679"/>
    </source>
</evidence>
<sequence>MLDKGFRGSGSNGSCGIGPRLVGQCPVVNVVVDGVVVPSLLDTGSMVTTITESFFLSHFQPRVQEQLQCCRGLRLKAANGLDIPYSGYVELDVEVLGKLLPRMGILVVKDSGDVLTQQKKGLVPGVLGMNVLVSCYRELFSQHGDQLFQSSVLRAAAPGWGSALSECQTLEHLPSSGHIGLAVTPRGPAVRIPAGTLRLVPATCRQDLASCVRAVLLETVDQGEELPPGLLVPSVLLPVEKGSLVIPVVNVGHQDQWVKPKVALGQLSMVSVCPARLPVFFTEQEDDQGPVAYIQSVGVQNSPLVDLGDMYWPNLNCEEQQEVKALLEQYVSVFSQETGDLGCTTLVEHEIPLLDDIPVRQRYRRLSPSQYGLVKAHIQELVECGIAKPSCSPYSSPIVVVQKKDGSIRLCVDYRQLNAKTRKDAFPLPRIEESLDALAGARYFSTLDLASGYNQVPVAAKDQAKTAFCTPFGLFEFQRMPFGLCNAPGTFQRLMERIFGDQRFQSLLLYLDDVVVFSSTFSEHMERLRLVLERLKQNGLKLKLGKCHFFQTEVKYLGHVISAAGVSTDPDKIAAVSEWKVPS</sequence>
<dbReference type="Proteomes" id="UP000694621">
    <property type="component" value="Unplaced"/>
</dbReference>
<dbReference type="InterPro" id="IPR043502">
    <property type="entry name" value="DNA/RNA_pol_sf"/>
</dbReference>
<dbReference type="AlphaFoldDB" id="A0A8B9GTI5"/>
<dbReference type="GO" id="GO:0008233">
    <property type="term" value="F:peptidase activity"/>
    <property type="evidence" value="ECO:0007669"/>
    <property type="project" value="UniProtKB-KW"/>
</dbReference>
<proteinExistence type="inferred from homology"/>
<name>A0A8B9GTI5_ASTMX</name>
<keyword evidence="8" id="KW-0378">Hydrolase</keyword>
<evidence type="ECO:0000256" key="3">
    <source>
        <dbReference type="ARBA" id="ARBA00022670"/>
    </source>
</evidence>
<dbReference type="PROSITE" id="PS50878">
    <property type="entry name" value="RT_POL"/>
    <property type="match status" value="1"/>
</dbReference>
<dbReference type="Pfam" id="PF00078">
    <property type="entry name" value="RVT_1"/>
    <property type="match status" value="1"/>
</dbReference>
<evidence type="ECO:0000256" key="5">
    <source>
        <dbReference type="ARBA" id="ARBA00022695"/>
    </source>
</evidence>
<dbReference type="InterPro" id="IPR021109">
    <property type="entry name" value="Peptidase_aspartic_dom_sf"/>
</dbReference>
<evidence type="ECO:0000259" key="10">
    <source>
        <dbReference type="PROSITE" id="PS50878"/>
    </source>
</evidence>
<organism evidence="11 12">
    <name type="scientific">Astyanax mexicanus</name>
    <name type="common">Blind cave fish</name>
    <name type="synonym">Astyanax fasciatus mexicanus</name>
    <dbReference type="NCBI Taxonomy" id="7994"/>
    <lineage>
        <taxon>Eukaryota</taxon>
        <taxon>Metazoa</taxon>
        <taxon>Chordata</taxon>
        <taxon>Craniata</taxon>
        <taxon>Vertebrata</taxon>
        <taxon>Euteleostomi</taxon>
        <taxon>Actinopterygii</taxon>
        <taxon>Neopterygii</taxon>
        <taxon>Teleostei</taxon>
        <taxon>Ostariophysi</taxon>
        <taxon>Characiformes</taxon>
        <taxon>Characoidei</taxon>
        <taxon>Acestrorhamphidae</taxon>
        <taxon>Acestrorhamphinae</taxon>
        <taxon>Astyanax</taxon>
    </lineage>
</organism>
<keyword evidence="5" id="KW-0548">Nucleotidyltransferase</keyword>